<organism evidence="2 3">
    <name type="scientific">Leptolyngbya foveolarum</name>
    <dbReference type="NCBI Taxonomy" id="47253"/>
    <lineage>
        <taxon>Bacteria</taxon>
        <taxon>Bacillati</taxon>
        <taxon>Cyanobacteriota</taxon>
        <taxon>Cyanophyceae</taxon>
        <taxon>Leptolyngbyales</taxon>
        <taxon>Leptolyngbyaceae</taxon>
        <taxon>Leptolyngbya group</taxon>
        <taxon>Leptolyngbya</taxon>
    </lineage>
</organism>
<keyword evidence="1" id="KW-1133">Transmembrane helix</keyword>
<reference evidence="3" key="1">
    <citation type="submission" date="2018-04" db="EMBL/GenBank/DDBJ databases">
        <authorList>
            <person name="Cornet L."/>
        </authorList>
    </citation>
    <scope>NUCLEOTIDE SEQUENCE [LARGE SCALE GENOMIC DNA]</scope>
</reference>
<feature type="transmembrane region" description="Helical" evidence="1">
    <location>
        <begin position="40"/>
        <end position="60"/>
    </location>
</feature>
<keyword evidence="1" id="KW-0472">Membrane</keyword>
<dbReference type="Proteomes" id="UP000249354">
    <property type="component" value="Unassembled WGS sequence"/>
</dbReference>
<reference evidence="2 3" key="2">
    <citation type="submission" date="2018-06" db="EMBL/GenBank/DDBJ databases">
        <title>Metagenomic assembly of (sub)arctic Cyanobacteria and their associated microbiome from non-axenic cultures.</title>
        <authorList>
            <person name="Baurain D."/>
        </authorList>
    </citation>
    <scope>NUCLEOTIDE SEQUENCE [LARGE SCALE GENOMIC DNA]</scope>
    <source>
        <strain evidence="2">ULC129bin1</strain>
    </source>
</reference>
<dbReference type="AlphaFoldDB" id="A0A2W4TWV8"/>
<protein>
    <submittedName>
        <fullName evidence="2">Uncharacterized protein</fullName>
    </submittedName>
</protein>
<comment type="caution">
    <text evidence="2">The sequence shown here is derived from an EMBL/GenBank/DDBJ whole genome shotgun (WGS) entry which is preliminary data.</text>
</comment>
<keyword evidence="1" id="KW-0812">Transmembrane</keyword>
<evidence type="ECO:0000256" key="1">
    <source>
        <dbReference type="SAM" id="Phobius"/>
    </source>
</evidence>
<proteinExistence type="predicted"/>
<evidence type="ECO:0000313" key="3">
    <source>
        <dbReference type="Proteomes" id="UP000249354"/>
    </source>
</evidence>
<name>A0A2W4TWV8_9CYAN</name>
<gene>
    <name evidence="2" type="ORF">DCF25_19805</name>
</gene>
<evidence type="ECO:0000313" key="2">
    <source>
        <dbReference type="EMBL" id="PZO11220.1"/>
    </source>
</evidence>
<dbReference type="EMBL" id="QBMC01000196">
    <property type="protein sequence ID" value="PZO11220.1"/>
    <property type="molecule type" value="Genomic_DNA"/>
</dbReference>
<sequence>MIVGASLIYIVPFALNLFRPSELTGTWIATLSRSGYDPMLAINGGTAALVITTLGNWIWYQKFEGKV</sequence>
<accession>A0A2W4TWV8</accession>